<dbReference type="OrthoDB" id="9393049at2759"/>
<name>A0A851W360_9PASS</name>
<keyword evidence="4" id="KW-0325">Glycoprotein</keyword>
<evidence type="ECO:0000256" key="4">
    <source>
        <dbReference type="ARBA" id="ARBA00023180"/>
    </source>
</evidence>
<keyword evidence="3" id="KW-0472">Membrane</keyword>
<keyword evidence="8" id="KW-1185">Reference proteome</keyword>
<feature type="non-terminal residue" evidence="7">
    <location>
        <position position="101"/>
    </location>
</feature>
<dbReference type="EMBL" id="WBNE01000470">
    <property type="protein sequence ID" value="NXD46433.1"/>
    <property type="molecule type" value="Genomic_DNA"/>
</dbReference>
<gene>
    <name evidence="7" type="primary">Itga7_1</name>
    <name evidence="7" type="ORF">COPSEC_R15759</name>
</gene>
<dbReference type="GO" id="GO:0007229">
    <property type="term" value="P:integrin-mediated signaling pathway"/>
    <property type="evidence" value="ECO:0007669"/>
    <property type="project" value="UniProtKB-KW"/>
</dbReference>
<organism evidence="7 8">
    <name type="scientific">Copsychus sechellarum</name>
    <dbReference type="NCBI Taxonomy" id="797021"/>
    <lineage>
        <taxon>Eukaryota</taxon>
        <taxon>Metazoa</taxon>
        <taxon>Chordata</taxon>
        <taxon>Craniata</taxon>
        <taxon>Vertebrata</taxon>
        <taxon>Euteleostomi</taxon>
        <taxon>Archelosauria</taxon>
        <taxon>Archosauria</taxon>
        <taxon>Dinosauria</taxon>
        <taxon>Saurischia</taxon>
        <taxon>Theropoda</taxon>
        <taxon>Coelurosauria</taxon>
        <taxon>Aves</taxon>
        <taxon>Neognathae</taxon>
        <taxon>Neoaves</taxon>
        <taxon>Telluraves</taxon>
        <taxon>Australaves</taxon>
        <taxon>Passeriformes</taxon>
        <taxon>Muscicapidae</taxon>
        <taxon>Copsychus</taxon>
    </lineage>
</organism>
<feature type="region of interest" description="Disordered" evidence="5">
    <location>
        <begin position="80"/>
        <end position="101"/>
    </location>
</feature>
<sequence length="101" mass="11104">TPVPPELRFALELDAERRARAQPPRGSFLGRGPAERDPRTAASLELPRQREQRCESRAFRLHDDIRDKLRPVTVTLSYGIGGARGARGGRGTALPPLIPAL</sequence>
<dbReference type="SUPFAM" id="SSF69179">
    <property type="entry name" value="Integrin domains"/>
    <property type="match status" value="1"/>
</dbReference>
<comment type="caution">
    <text evidence="7">The sequence shown here is derived from an EMBL/GenBank/DDBJ whole genome shotgun (WGS) entry which is preliminary data.</text>
</comment>
<keyword evidence="2" id="KW-0401">Integrin</keyword>
<dbReference type="InterPro" id="IPR013649">
    <property type="entry name" value="Integrin_alpha_Ig-like_1"/>
</dbReference>
<feature type="compositionally biased region" description="Gly residues" evidence="5">
    <location>
        <begin position="80"/>
        <end position="91"/>
    </location>
</feature>
<feature type="region of interest" description="Disordered" evidence="5">
    <location>
        <begin position="14"/>
        <end position="50"/>
    </location>
</feature>
<evidence type="ECO:0000259" key="6">
    <source>
        <dbReference type="Pfam" id="PF08441"/>
    </source>
</evidence>
<accession>A0A851W360</accession>
<dbReference type="Proteomes" id="UP000659062">
    <property type="component" value="Unassembled WGS sequence"/>
</dbReference>
<proteinExistence type="predicted"/>
<evidence type="ECO:0000256" key="3">
    <source>
        <dbReference type="ARBA" id="ARBA00023136"/>
    </source>
</evidence>
<evidence type="ECO:0000313" key="8">
    <source>
        <dbReference type="Proteomes" id="UP000659062"/>
    </source>
</evidence>
<evidence type="ECO:0000256" key="1">
    <source>
        <dbReference type="ARBA" id="ARBA00004479"/>
    </source>
</evidence>
<comment type="subcellular location">
    <subcellularLocation>
        <location evidence="1">Membrane</location>
        <topology evidence="1">Single-pass type I membrane protein</topology>
    </subcellularLocation>
</comment>
<dbReference type="Gene3D" id="2.60.40.1460">
    <property type="entry name" value="Integrin domains. Chain A, domain 2"/>
    <property type="match status" value="1"/>
</dbReference>
<evidence type="ECO:0000256" key="5">
    <source>
        <dbReference type="SAM" id="MobiDB-lite"/>
    </source>
</evidence>
<dbReference type="Pfam" id="PF08441">
    <property type="entry name" value="Integrin_A_Ig_1"/>
    <property type="match status" value="1"/>
</dbReference>
<feature type="domain" description="Integrin alpha first immunoglubulin-like" evidence="6">
    <location>
        <begin position="4"/>
        <end position="100"/>
    </location>
</feature>
<protein>
    <submittedName>
        <fullName evidence="7">ITA7 protein</fullName>
    </submittedName>
</protein>
<feature type="non-terminal residue" evidence="7">
    <location>
        <position position="1"/>
    </location>
</feature>
<reference evidence="7" key="1">
    <citation type="submission" date="2019-09" db="EMBL/GenBank/DDBJ databases">
        <title>Bird 10,000 Genomes (B10K) Project - Family phase.</title>
        <authorList>
            <person name="Zhang G."/>
        </authorList>
    </citation>
    <scope>NUCLEOTIDE SEQUENCE</scope>
    <source>
        <strain evidence="7">OUT-0061</strain>
        <tissue evidence="7">Blood</tissue>
    </source>
</reference>
<dbReference type="GO" id="GO:0016020">
    <property type="term" value="C:membrane"/>
    <property type="evidence" value="ECO:0007669"/>
    <property type="project" value="UniProtKB-SubCell"/>
</dbReference>
<evidence type="ECO:0000256" key="2">
    <source>
        <dbReference type="ARBA" id="ARBA00023037"/>
    </source>
</evidence>
<dbReference type="InterPro" id="IPR032695">
    <property type="entry name" value="Integrin_dom_sf"/>
</dbReference>
<evidence type="ECO:0000313" key="7">
    <source>
        <dbReference type="EMBL" id="NXD46433.1"/>
    </source>
</evidence>
<dbReference type="AlphaFoldDB" id="A0A851W360"/>